<reference evidence="2 3" key="1">
    <citation type="submission" date="2020-07" db="EMBL/GenBank/DDBJ databases">
        <title>Sequencing the genomes of 1000 actinobacteria strains.</title>
        <authorList>
            <person name="Klenk H.-P."/>
        </authorList>
    </citation>
    <scope>NUCLEOTIDE SEQUENCE [LARGE SCALE GENOMIC DNA]</scope>
    <source>
        <strain evidence="2 3">DSM 24662</strain>
    </source>
</reference>
<name>A0A7Y9GK59_9MICO</name>
<gene>
    <name evidence="2" type="ORF">BJ991_000058</name>
</gene>
<evidence type="ECO:0000313" key="2">
    <source>
        <dbReference type="EMBL" id="NYE18030.1"/>
    </source>
</evidence>
<dbReference type="Proteomes" id="UP000576969">
    <property type="component" value="Unassembled WGS sequence"/>
</dbReference>
<evidence type="ECO:0000256" key="1">
    <source>
        <dbReference type="SAM" id="Phobius"/>
    </source>
</evidence>
<keyword evidence="1" id="KW-0472">Membrane</keyword>
<keyword evidence="1" id="KW-1133">Transmembrane helix</keyword>
<accession>A0A7Y9GK59</accession>
<protein>
    <submittedName>
        <fullName evidence="2">Uncharacterized protein</fullName>
    </submittedName>
</protein>
<dbReference type="RefSeq" id="WP_179486477.1">
    <property type="nucleotide sequence ID" value="NZ_JACCBV010000001.1"/>
</dbReference>
<keyword evidence="3" id="KW-1185">Reference proteome</keyword>
<proteinExistence type="predicted"/>
<keyword evidence="1" id="KW-0812">Transmembrane</keyword>
<dbReference type="AlphaFoldDB" id="A0A7Y9GK59"/>
<feature type="transmembrane region" description="Helical" evidence="1">
    <location>
        <begin position="163"/>
        <end position="188"/>
    </location>
</feature>
<dbReference type="EMBL" id="JACCBV010000001">
    <property type="protein sequence ID" value="NYE18030.1"/>
    <property type="molecule type" value="Genomic_DNA"/>
</dbReference>
<comment type="caution">
    <text evidence="2">The sequence shown here is derived from an EMBL/GenBank/DDBJ whole genome shotgun (WGS) entry which is preliminary data.</text>
</comment>
<sequence>MGKPSARIEQQGERLNEFRRAFIELINAAKPVGGEWDLPRLVPNVSNDKWSQLQRDTAIAAGAAQEAYGANGGGTFTMRNAAYMTTVNPIANWHYALERPDELKPQMVVSAVDLAIGQARTRHENAVQNERGLVGIIATFLRWPQTLREAVGPSWTQRTAASALGVVGQVIVGAVAAALGTALVWGVVEVWNTWF</sequence>
<organism evidence="2 3">
    <name type="scientific">Microbacterium immunditiarum</name>
    <dbReference type="NCBI Taxonomy" id="337480"/>
    <lineage>
        <taxon>Bacteria</taxon>
        <taxon>Bacillati</taxon>
        <taxon>Actinomycetota</taxon>
        <taxon>Actinomycetes</taxon>
        <taxon>Micrococcales</taxon>
        <taxon>Microbacteriaceae</taxon>
        <taxon>Microbacterium</taxon>
    </lineage>
</organism>
<evidence type="ECO:0000313" key="3">
    <source>
        <dbReference type="Proteomes" id="UP000576969"/>
    </source>
</evidence>